<comment type="similarity">
    <text evidence="2 4">Belongs to the terpene synthase family.</text>
</comment>
<evidence type="ECO:0000256" key="1">
    <source>
        <dbReference type="ARBA" id="ARBA00001946"/>
    </source>
</evidence>
<proteinExistence type="inferred from homology"/>
<keyword evidence="6" id="KW-1185">Reference proteome</keyword>
<dbReference type="SUPFAM" id="SSF48576">
    <property type="entry name" value="Terpenoid synthases"/>
    <property type="match status" value="1"/>
</dbReference>
<dbReference type="SFLD" id="SFLDS00005">
    <property type="entry name" value="Isoprenoid_Synthase_Type_I"/>
    <property type="match status" value="1"/>
</dbReference>
<keyword evidence="4" id="KW-0456">Lyase</keyword>
<dbReference type="Gene3D" id="1.10.600.10">
    <property type="entry name" value="Farnesyl Diphosphate Synthase"/>
    <property type="match status" value="1"/>
</dbReference>
<dbReference type="EMBL" id="JAQQWL010000006">
    <property type="protein sequence ID" value="KAK8069930.1"/>
    <property type="molecule type" value="Genomic_DNA"/>
</dbReference>
<evidence type="ECO:0000313" key="5">
    <source>
        <dbReference type="EMBL" id="KAK8069930.1"/>
    </source>
</evidence>
<dbReference type="InterPro" id="IPR008949">
    <property type="entry name" value="Isoprenoid_synthase_dom_sf"/>
</dbReference>
<evidence type="ECO:0000313" key="6">
    <source>
        <dbReference type="Proteomes" id="UP001480595"/>
    </source>
</evidence>
<dbReference type="Pfam" id="PF19086">
    <property type="entry name" value="Terpene_syn_C_2"/>
    <property type="match status" value="1"/>
</dbReference>
<dbReference type="Proteomes" id="UP001480595">
    <property type="component" value="Unassembled WGS sequence"/>
</dbReference>
<dbReference type="EC" id="4.2.3.-" evidence="4"/>
<protein>
    <recommendedName>
        <fullName evidence="4">Terpene synthase</fullName>
        <ecNumber evidence="4">4.2.3.-</ecNumber>
    </recommendedName>
</protein>
<evidence type="ECO:0000256" key="3">
    <source>
        <dbReference type="ARBA" id="ARBA00022842"/>
    </source>
</evidence>
<evidence type="ECO:0000256" key="4">
    <source>
        <dbReference type="RuleBase" id="RU366034"/>
    </source>
</evidence>
<evidence type="ECO:0000256" key="2">
    <source>
        <dbReference type="ARBA" id="ARBA00006333"/>
    </source>
</evidence>
<keyword evidence="4" id="KW-0479">Metal-binding</keyword>
<dbReference type="GeneID" id="92091018"/>
<dbReference type="SFLD" id="SFLDG01020">
    <property type="entry name" value="Terpene_Cyclase_Like_2"/>
    <property type="match status" value="1"/>
</dbReference>
<comment type="cofactor">
    <cofactor evidence="1 4">
        <name>Mg(2+)</name>
        <dbReference type="ChEBI" id="CHEBI:18420"/>
    </cofactor>
</comment>
<reference evidence="5 6" key="1">
    <citation type="submission" date="2023-01" db="EMBL/GenBank/DDBJ databases">
        <title>Analysis of 21 Apiospora genomes using comparative genomics revels a genus with tremendous synthesis potential of carbohydrate active enzymes and secondary metabolites.</title>
        <authorList>
            <person name="Sorensen T."/>
        </authorList>
    </citation>
    <scope>NUCLEOTIDE SEQUENCE [LARGE SCALE GENOMIC DNA]</scope>
    <source>
        <strain evidence="5 6">CBS 135458</strain>
    </source>
</reference>
<dbReference type="RefSeq" id="XP_066717224.1">
    <property type="nucleotide sequence ID" value="XM_066857955.1"/>
</dbReference>
<sequence>MSSTDERITIPDFMASWPIKAESEQWLRDYEGIEDAFVDKIIRGRFPDIACLIYGHQAKEHCLLMALIMLHFFVIDEETDHEEEAAVREKTEAMARALQRPGSLALSKSDAWVGIRMAADITTRYSAAGTHGSWKFFVDTFIDYLDGVAEEAAARDKPILSRTEYLALRFKTIGVLPGMAMVLIDCELQDGFLDLDIVKSLMGLTVLILIHQNDIYSFDKEQARGEDGHNGVRVLMEERKIGVQEAMDRLGSETGNLVKQFVRLCMNLPTLEDETNNAHFRVLRDGCISWITGMEVWYTQVTKRYGMQNLGKDRKYRPSQFRRDMSSRG</sequence>
<dbReference type="PANTHER" id="PTHR35201">
    <property type="entry name" value="TERPENE SYNTHASE"/>
    <property type="match status" value="1"/>
</dbReference>
<dbReference type="InterPro" id="IPR034686">
    <property type="entry name" value="Terpene_cyclase-like_2"/>
</dbReference>
<name>A0ABR1VFE8_9PEZI</name>
<dbReference type="PANTHER" id="PTHR35201:SF4">
    <property type="entry name" value="BETA-PINACENE SYNTHASE-RELATED"/>
    <property type="match status" value="1"/>
</dbReference>
<gene>
    <name evidence="5" type="ORF">PG994_006546</name>
</gene>
<comment type="caution">
    <text evidence="5">The sequence shown here is derived from an EMBL/GenBank/DDBJ whole genome shotgun (WGS) entry which is preliminary data.</text>
</comment>
<accession>A0ABR1VFE8</accession>
<keyword evidence="3 4" id="KW-0460">Magnesium</keyword>
<organism evidence="5 6">
    <name type="scientific">Apiospora phragmitis</name>
    <dbReference type="NCBI Taxonomy" id="2905665"/>
    <lineage>
        <taxon>Eukaryota</taxon>
        <taxon>Fungi</taxon>
        <taxon>Dikarya</taxon>
        <taxon>Ascomycota</taxon>
        <taxon>Pezizomycotina</taxon>
        <taxon>Sordariomycetes</taxon>
        <taxon>Xylariomycetidae</taxon>
        <taxon>Amphisphaeriales</taxon>
        <taxon>Apiosporaceae</taxon>
        <taxon>Apiospora</taxon>
    </lineage>
</organism>